<feature type="domain" description="Protein CPL1-like" evidence="1">
    <location>
        <begin position="87"/>
        <end position="148"/>
    </location>
</feature>
<dbReference type="Proteomes" id="UP000027195">
    <property type="component" value="Unassembled WGS sequence"/>
</dbReference>
<dbReference type="PANTHER" id="PTHR35192:SF2">
    <property type="entry name" value="APPLE DOMAIN-CONTAINING PROTEIN"/>
    <property type="match status" value="1"/>
</dbReference>
<sequence length="150" mass="16011">CSFPSNCDRSCEPTNPCSFTCKNGFVKQGNECVCPASMHICEGSCTTNACPSHRPRRRDLELADITCPVDHELCGVTSGSWRRAATECLNTMKTLESCGGCATTLEGRTGPGVDCTLIPHVDAVSCRAGKCHVTKCDEGYKPQGSTCVKL</sequence>
<evidence type="ECO:0000313" key="3">
    <source>
        <dbReference type="Proteomes" id="UP000027195"/>
    </source>
</evidence>
<dbReference type="PANTHER" id="PTHR35192">
    <property type="entry name" value="PROTEIN, PUTATIVE-RELATED"/>
    <property type="match status" value="1"/>
</dbReference>
<feature type="non-terminal residue" evidence="2">
    <location>
        <position position="1"/>
    </location>
</feature>
<protein>
    <recommendedName>
        <fullName evidence="1">Protein CPL1-like domain-containing protein</fullName>
    </recommendedName>
</protein>
<gene>
    <name evidence="2" type="ORF">BOTBODRAFT_112692</name>
</gene>
<keyword evidence="3" id="KW-1185">Reference proteome</keyword>
<reference evidence="3" key="1">
    <citation type="journal article" date="2014" name="Proc. Natl. Acad. Sci. U.S.A.">
        <title>Extensive sampling of basidiomycete genomes demonstrates inadequacy of the white-rot/brown-rot paradigm for wood decay fungi.</title>
        <authorList>
            <person name="Riley R."/>
            <person name="Salamov A.A."/>
            <person name="Brown D.W."/>
            <person name="Nagy L.G."/>
            <person name="Floudas D."/>
            <person name="Held B.W."/>
            <person name="Levasseur A."/>
            <person name="Lombard V."/>
            <person name="Morin E."/>
            <person name="Otillar R."/>
            <person name="Lindquist E.A."/>
            <person name="Sun H."/>
            <person name="LaButti K.M."/>
            <person name="Schmutz J."/>
            <person name="Jabbour D."/>
            <person name="Luo H."/>
            <person name="Baker S.E."/>
            <person name="Pisabarro A.G."/>
            <person name="Walton J.D."/>
            <person name="Blanchette R.A."/>
            <person name="Henrissat B."/>
            <person name="Martin F."/>
            <person name="Cullen D."/>
            <person name="Hibbett D.S."/>
            <person name="Grigoriev I.V."/>
        </authorList>
    </citation>
    <scope>NUCLEOTIDE SEQUENCE [LARGE SCALE GENOMIC DNA]</scope>
    <source>
        <strain evidence="3">FD-172 SS1</strain>
    </source>
</reference>
<evidence type="ECO:0000259" key="1">
    <source>
        <dbReference type="Pfam" id="PF21671"/>
    </source>
</evidence>
<accession>A0A067MAQ4</accession>
<name>A0A067MAQ4_BOTB1</name>
<dbReference type="EMBL" id="KL198049">
    <property type="protein sequence ID" value="KDQ12664.1"/>
    <property type="molecule type" value="Genomic_DNA"/>
</dbReference>
<dbReference type="InParanoid" id="A0A067MAQ4"/>
<dbReference type="Pfam" id="PF21671">
    <property type="entry name" value="CPL1-like"/>
    <property type="match status" value="1"/>
</dbReference>
<evidence type="ECO:0000313" key="2">
    <source>
        <dbReference type="EMBL" id="KDQ12664.1"/>
    </source>
</evidence>
<organism evidence="2 3">
    <name type="scientific">Botryobasidium botryosum (strain FD-172 SS1)</name>
    <dbReference type="NCBI Taxonomy" id="930990"/>
    <lineage>
        <taxon>Eukaryota</taxon>
        <taxon>Fungi</taxon>
        <taxon>Dikarya</taxon>
        <taxon>Basidiomycota</taxon>
        <taxon>Agaricomycotina</taxon>
        <taxon>Agaricomycetes</taxon>
        <taxon>Cantharellales</taxon>
        <taxon>Botryobasidiaceae</taxon>
        <taxon>Botryobasidium</taxon>
    </lineage>
</organism>
<dbReference type="STRING" id="930990.A0A067MAQ4"/>
<dbReference type="AlphaFoldDB" id="A0A067MAQ4"/>
<proteinExistence type="predicted"/>
<dbReference type="InterPro" id="IPR038955">
    <property type="entry name" value="PriA/CPL1_fungi"/>
</dbReference>
<dbReference type="InterPro" id="IPR048661">
    <property type="entry name" value="CPL1-like"/>
</dbReference>
<dbReference type="OrthoDB" id="439917at2759"/>
<dbReference type="HOGENOM" id="CLU_063728_1_0_1"/>